<proteinExistence type="predicted"/>
<reference evidence="1 2" key="1">
    <citation type="journal article" date="2022" name="Hortic Res">
        <title>A haplotype resolved chromosomal level avocado genome allows analysis of novel avocado genes.</title>
        <authorList>
            <person name="Nath O."/>
            <person name="Fletcher S.J."/>
            <person name="Hayward A."/>
            <person name="Shaw L.M."/>
            <person name="Masouleh A.K."/>
            <person name="Furtado A."/>
            <person name="Henry R.J."/>
            <person name="Mitter N."/>
        </authorList>
    </citation>
    <scope>NUCLEOTIDE SEQUENCE [LARGE SCALE GENOMIC DNA]</scope>
    <source>
        <strain evidence="2">cv. Hass</strain>
    </source>
</reference>
<organism evidence="1 2">
    <name type="scientific">Persea americana</name>
    <name type="common">Avocado</name>
    <dbReference type="NCBI Taxonomy" id="3435"/>
    <lineage>
        <taxon>Eukaryota</taxon>
        <taxon>Viridiplantae</taxon>
        <taxon>Streptophyta</taxon>
        <taxon>Embryophyta</taxon>
        <taxon>Tracheophyta</taxon>
        <taxon>Spermatophyta</taxon>
        <taxon>Magnoliopsida</taxon>
        <taxon>Magnoliidae</taxon>
        <taxon>Laurales</taxon>
        <taxon>Lauraceae</taxon>
        <taxon>Persea</taxon>
    </lineage>
</organism>
<name>A0ACC2LCF9_PERAE</name>
<dbReference type="Proteomes" id="UP001234297">
    <property type="component" value="Chromosome 7"/>
</dbReference>
<accession>A0ACC2LCF9</accession>
<sequence>MVKRTTYLISWSWCQESRQGLKLYFSDADLACLLSTEAAENSAACGGEFLGQDDLEDSEEKDGEKERRREENEEDEEAIAACGRGTIRF</sequence>
<evidence type="ECO:0000313" key="1">
    <source>
        <dbReference type="EMBL" id="KAJ8630778.1"/>
    </source>
</evidence>
<keyword evidence="2" id="KW-1185">Reference proteome</keyword>
<gene>
    <name evidence="1" type="ORF">MRB53_024101</name>
</gene>
<evidence type="ECO:0000313" key="2">
    <source>
        <dbReference type="Proteomes" id="UP001234297"/>
    </source>
</evidence>
<protein>
    <submittedName>
        <fullName evidence="1">Uncharacterized protein</fullName>
    </submittedName>
</protein>
<comment type="caution">
    <text evidence="1">The sequence shown here is derived from an EMBL/GenBank/DDBJ whole genome shotgun (WGS) entry which is preliminary data.</text>
</comment>
<dbReference type="EMBL" id="CM056815">
    <property type="protein sequence ID" value="KAJ8630778.1"/>
    <property type="molecule type" value="Genomic_DNA"/>
</dbReference>